<evidence type="ECO:0000256" key="15">
    <source>
        <dbReference type="SAM" id="MobiDB-lite"/>
    </source>
</evidence>
<evidence type="ECO:0000256" key="2">
    <source>
        <dbReference type="ARBA" id="ARBA00010992"/>
    </source>
</evidence>
<dbReference type="InterPro" id="IPR020846">
    <property type="entry name" value="MFS_dom"/>
</dbReference>
<evidence type="ECO:0000313" key="20">
    <source>
        <dbReference type="EMBL" id="CAL4767046.1"/>
    </source>
</evidence>
<evidence type="ECO:0000256" key="11">
    <source>
        <dbReference type="ARBA" id="ARBA00044668"/>
    </source>
</evidence>
<comment type="subunit">
    <text evidence="3">Homodimer.</text>
</comment>
<feature type="transmembrane region" description="Helical" evidence="16">
    <location>
        <begin position="295"/>
        <end position="314"/>
    </location>
</feature>
<comment type="catalytic activity">
    <reaction evidence="10">
        <text>D-mannose(out) = D-mannose(in)</text>
        <dbReference type="Rhea" id="RHEA:78391"/>
        <dbReference type="ChEBI" id="CHEBI:4208"/>
    </reaction>
    <physiologicalReaction direction="left-to-right" evidence="10">
        <dbReference type="Rhea" id="RHEA:78392"/>
    </physiologicalReaction>
</comment>
<keyword evidence="21" id="KW-1185">Reference proteome</keyword>
<proteinExistence type="inferred from homology"/>
<feature type="transmembrane region" description="Helical" evidence="16">
    <location>
        <begin position="475"/>
        <end position="497"/>
    </location>
</feature>
<dbReference type="InterPro" id="IPR050360">
    <property type="entry name" value="MFS_Sugar_Transporters"/>
</dbReference>
<dbReference type="EMBL" id="CAMXCT010000510">
    <property type="protein sequence ID" value="CAI3979734.1"/>
    <property type="molecule type" value="Genomic_DNA"/>
</dbReference>
<evidence type="ECO:0000256" key="10">
    <source>
        <dbReference type="ARBA" id="ARBA00044662"/>
    </source>
</evidence>
<feature type="transmembrane region" description="Helical" evidence="16">
    <location>
        <begin position="579"/>
        <end position="602"/>
    </location>
</feature>
<feature type="transmembrane region" description="Helical" evidence="16">
    <location>
        <begin position="326"/>
        <end position="346"/>
    </location>
</feature>
<feature type="region of interest" description="Disordered" evidence="15">
    <location>
        <begin position="51"/>
        <end position="73"/>
    </location>
</feature>
<reference evidence="19" key="2">
    <citation type="submission" date="2024-04" db="EMBL/GenBank/DDBJ databases">
        <authorList>
            <person name="Chen Y."/>
            <person name="Shah S."/>
            <person name="Dougan E. K."/>
            <person name="Thang M."/>
            <person name="Chan C."/>
        </authorList>
    </citation>
    <scope>NUCLEOTIDE SEQUENCE [LARGE SCALE GENOMIC DNA]</scope>
</reference>
<keyword evidence="14" id="KW-0813">Transport</keyword>
<dbReference type="NCBIfam" id="TIGR00879">
    <property type="entry name" value="SP"/>
    <property type="match status" value="1"/>
</dbReference>
<feature type="region of interest" description="Disordered" evidence="15">
    <location>
        <begin position="149"/>
        <end position="183"/>
    </location>
</feature>
<dbReference type="OrthoDB" id="6612291at2759"/>
<evidence type="ECO:0000259" key="17">
    <source>
        <dbReference type="PROSITE" id="PS50850"/>
    </source>
</evidence>
<comment type="similarity">
    <text evidence="2 14">Belongs to the major facilitator superfamily. Sugar transporter (TC 2.A.1.1) family.</text>
</comment>
<evidence type="ECO:0000256" key="6">
    <source>
        <dbReference type="ARBA" id="ARBA00023136"/>
    </source>
</evidence>
<dbReference type="InterPro" id="IPR036259">
    <property type="entry name" value="MFS_trans_sf"/>
</dbReference>
<dbReference type="PANTHER" id="PTHR48022:SF2">
    <property type="entry name" value="PLASTIDIC GLUCOSE TRANSPORTER 4"/>
    <property type="match status" value="1"/>
</dbReference>
<evidence type="ECO:0000256" key="13">
    <source>
        <dbReference type="ARBA" id="ARBA00044780"/>
    </source>
</evidence>
<feature type="transmembrane region" description="Helical" evidence="16">
    <location>
        <begin position="517"/>
        <end position="542"/>
    </location>
</feature>
<keyword evidence="6 16" id="KW-0472">Membrane</keyword>
<dbReference type="AlphaFoldDB" id="A0A9P1BUJ3"/>
<comment type="caution">
    <text evidence="18">The sequence shown here is derived from an EMBL/GenBank/DDBJ whole genome shotgun (WGS) entry which is preliminary data.</text>
</comment>
<comment type="catalytic activity">
    <reaction evidence="12">
        <text>D-fructose(out) = D-fructose(in)</text>
        <dbReference type="Rhea" id="RHEA:60372"/>
        <dbReference type="ChEBI" id="CHEBI:37721"/>
    </reaction>
    <physiologicalReaction direction="left-to-right" evidence="12">
        <dbReference type="Rhea" id="RHEA:60373"/>
    </physiologicalReaction>
</comment>
<feature type="transmembrane region" description="Helical" evidence="16">
    <location>
        <begin position="261"/>
        <end position="283"/>
    </location>
</feature>
<comment type="catalytic activity">
    <reaction evidence="11">
        <text>D-glucosamine(out) = D-glucosamine(in)</text>
        <dbReference type="Rhea" id="RHEA:78423"/>
        <dbReference type="ChEBI" id="CHEBI:58723"/>
    </reaction>
    <physiologicalReaction direction="left-to-right" evidence="11">
        <dbReference type="Rhea" id="RHEA:78424"/>
    </physiologicalReaction>
</comment>
<dbReference type="PROSITE" id="PS00216">
    <property type="entry name" value="SUGAR_TRANSPORT_1"/>
    <property type="match status" value="1"/>
</dbReference>
<dbReference type="PROSITE" id="PS50850">
    <property type="entry name" value="MFS"/>
    <property type="match status" value="1"/>
</dbReference>
<feature type="transmembrane region" description="Helical" evidence="16">
    <location>
        <begin position="554"/>
        <end position="573"/>
    </location>
</feature>
<comment type="catalytic activity">
    <reaction evidence="7">
        <text>D-galactose(in) = D-galactose(out)</text>
        <dbReference type="Rhea" id="RHEA:34915"/>
        <dbReference type="ChEBI" id="CHEBI:4139"/>
    </reaction>
    <physiologicalReaction direction="right-to-left" evidence="7">
        <dbReference type="Rhea" id="RHEA:34917"/>
    </physiologicalReaction>
</comment>
<evidence type="ECO:0000256" key="3">
    <source>
        <dbReference type="ARBA" id="ARBA00011738"/>
    </source>
</evidence>
<evidence type="ECO:0000256" key="7">
    <source>
        <dbReference type="ARBA" id="ARBA00044637"/>
    </source>
</evidence>
<accession>A0A9P1BUJ3</accession>
<evidence type="ECO:0000256" key="4">
    <source>
        <dbReference type="ARBA" id="ARBA00022692"/>
    </source>
</evidence>
<organism evidence="18">
    <name type="scientific">Cladocopium goreaui</name>
    <dbReference type="NCBI Taxonomy" id="2562237"/>
    <lineage>
        <taxon>Eukaryota</taxon>
        <taxon>Sar</taxon>
        <taxon>Alveolata</taxon>
        <taxon>Dinophyceae</taxon>
        <taxon>Suessiales</taxon>
        <taxon>Symbiodiniaceae</taxon>
        <taxon>Cladocopium</taxon>
    </lineage>
</organism>
<dbReference type="InterPro" id="IPR003663">
    <property type="entry name" value="Sugar/inositol_transpt"/>
</dbReference>
<feature type="transmembrane region" description="Helical" evidence="16">
    <location>
        <begin position="237"/>
        <end position="255"/>
    </location>
</feature>
<dbReference type="EMBL" id="CAMXCT020000510">
    <property type="protein sequence ID" value="CAL1133109.1"/>
    <property type="molecule type" value="Genomic_DNA"/>
</dbReference>
<feature type="compositionally biased region" description="Acidic residues" evidence="15">
    <location>
        <begin position="149"/>
        <end position="159"/>
    </location>
</feature>
<keyword evidence="4 16" id="KW-0812">Transmembrane</keyword>
<evidence type="ECO:0000256" key="16">
    <source>
        <dbReference type="SAM" id="Phobius"/>
    </source>
</evidence>
<dbReference type="GO" id="GO:0005351">
    <property type="term" value="F:carbohydrate:proton symporter activity"/>
    <property type="evidence" value="ECO:0007669"/>
    <property type="project" value="TreeGrafter"/>
</dbReference>
<dbReference type="SUPFAM" id="SSF103473">
    <property type="entry name" value="MFS general substrate transporter"/>
    <property type="match status" value="1"/>
</dbReference>
<keyword evidence="5 16" id="KW-1133">Transmembrane helix</keyword>
<dbReference type="Pfam" id="PF00083">
    <property type="entry name" value="Sugar_tr"/>
    <property type="match status" value="1"/>
</dbReference>
<dbReference type="Gene3D" id="1.20.1250.20">
    <property type="entry name" value="MFS general substrate transporter like domains"/>
    <property type="match status" value="1"/>
</dbReference>
<evidence type="ECO:0000256" key="9">
    <source>
        <dbReference type="ARBA" id="ARBA00044656"/>
    </source>
</evidence>
<comment type="catalytic activity">
    <reaction evidence="8">
        <text>D-glucose(out) = D-glucose(in)</text>
        <dbReference type="Rhea" id="RHEA:60376"/>
        <dbReference type="ChEBI" id="CHEBI:4167"/>
    </reaction>
    <physiologicalReaction direction="left-to-right" evidence="8">
        <dbReference type="Rhea" id="RHEA:60377"/>
    </physiologicalReaction>
</comment>
<feature type="transmembrane region" description="Helical" evidence="16">
    <location>
        <begin position="409"/>
        <end position="434"/>
    </location>
</feature>
<dbReference type="InterPro" id="IPR005828">
    <property type="entry name" value="MFS_sugar_transport-like"/>
</dbReference>
<gene>
    <name evidence="18" type="ORF">C1SCF055_LOCUS7668</name>
</gene>
<feature type="domain" description="Major facilitator superfamily (MFS) profile" evidence="17">
    <location>
        <begin position="136"/>
        <end position="607"/>
    </location>
</feature>
<evidence type="ECO:0000313" key="21">
    <source>
        <dbReference type="Proteomes" id="UP001152797"/>
    </source>
</evidence>
<evidence type="ECO:0000256" key="5">
    <source>
        <dbReference type="ARBA" id="ARBA00022989"/>
    </source>
</evidence>
<evidence type="ECO:0000256" key="8">
    <source>
        <dbReference type="ARBA" id="ARBA00044648"/>
    </source>
</evidence>
<dbReference type="GO" id="GO:0016020">
    <property type="term" value="C:membrane"/>
    <property type="evidence" value="ECO:0007669"/>
    <property type="project" value="UniProtKB-SubCell"/>
</dbReference>
<dbReference type="InterPro" id="IPR005829">
    <property type="entry name" value="Sugar_transporter_CS"/>
</dbReference>
<sequence>MDGNNPALRSHVSHFQGQQLWTAPVDPEPAEKNQSCSNKVFGHLSHSHARETRSCHTNQYQEERCGTSRSSEVPVVMQDPEAVRANDPGMQDLHLECDIQQRMALLEEAESHWACGDGEMAMDAMDAMFKKDCDLLRLFAMVAAKAEGADEEGVDEGEEAEKMAVGSGGAASSSASKGPKKKKGAVDVGHLANWRSKASQIPAGQAGFIVAIFSIGCILTSFPPISSFFLDELGRRSSILLGGVIFLAGCALQALSQSMIVFLLGRLVTGTSIGLLSNVVPLYQAEMAPAELRGTLTSMYNMMITTGIFVAALLDEFLVDIDGGWRTAILLQTIPAMVILACMPFLPRSPRWLVQQGRVEEAKATLHTLRGDSYAEEKIVEELNEIVEEYKLECNNATGSWKEVFTGRVFTLVCIGAWLQMLQQLVGMNAFMYFGPRVFKNLGFDANLFQTLANAVNMVFTLPALYFIEYTGRRSLFVFGALGMSISTITLGLLGIYGTVGSGFGDILKPKSPWIGDVMACMVLTFIACFASTWGPTVWVYCAEIFPLRHRARCVGVSTMTNWIGNFLIAQFTPVLLSSIGFGTFLLFGIFCLNALVLGWWLPETSGVPLEQMGLLFDRRLGTDDADVVNLRPEKDNVASYGSTKAA</sequence>
<evidence type="ECO:0000256" key="12">
    <source>
        <dbReference type="ARBA" id="ARBA00044710"/>
    </source>
</evidence>
<dbReference type="PRINTS" id="PR00171">
    <property type="entry name" value="SUGRTRNSPORT"/>
</dbReference>
<comment type="subcellular location">
    <subcellularLocation>
        <location evidence="1">Membrane</location>
        <topology evidence="1">Multi-pass membrane protein</topology>
    </subcellularLocation>
</comment>
<evidence type="ECO:0000256" key="1">
    <source>
        <dbReference type="ARBA" id="ARBA00004141"/>
    </source>
</evidence>
<protein>
    <recommendedName>
        <fullName evidence="13">Hexose transporter 1</fullName>
    </recommendedName>
</protein>
<evidence type="ECO:0000313" key="18">
    <source>
        <dbReference type="EMBL" id="CAI3979734.1"/>
    </source>
</evidence>
<comment type="catalytic activity">
    <reaction evidence="9">
        <text>D-xylose(out) = D-xylose(in)</text>
        <dbReference type="Rhea" id="RHEA:78427"/>
        <dbReference type="ChEBI" id="CHEBI:53455"/>
    </reaction>
    <physiologicalReaction direction="left-to-right" evidence="9">
        <dbReference type="Rhea" id="RHEA:78428"/>
    </physiologicalReaction>
</comment>
<name>A0A9P1BUJ3_9DINO</name>
<dbReference type="PANTHER" id="PTHR48022">
    <property type="entry name" value="PLASTIDIC GLUCOSE TRANSPORTER 4"/>
    <property type="match status" value="1"/>
</dbReference>
<reference evidence="18" key="1">
    <citation type="submission" date="2022-10" db="EMBL/GenBank/DDBJ databases">
        <authorList>
            <person name="Chen Y."/>
            <person name="Dougan E. K."/>
            <person name="Chan C."/>
            <person name="Rhodes N."/>
            <person name="Thang M."/>
        </authorList>
    </citation>
    <scope>NUCLEOTIDE SEQUENCE</scope>
</reference>
<dbReference type="Proteomes" id="UP001152797">
    <property type="component" value="Unassembled WGS sequence"/>
</dbReference>
<evidence type="ECO:0000313" key="19">
    <source>
        <dbReference type="EMBL" id="CAL1133109.1"/>
    </source>
</evidence>
<keyword evidence="20" id="KW-0762">Sugar transport</keyword>
<dbReference type="EMBL" id="CAMXCT030000510">
    <property type="protein sequence ID" value="CAL4767046.1"/>
    <property type="molecule type" value="Genomic_DNA"/>
</dbReference>
<evidence type="ECO:0000256" key="14">
    <source>
        <dbReference type="RuleBase" id="RU003346"/>
    </source>
</evidence>
<feature type="transmembrane region" description="Helical" evidence="16">
    <location>
        <begin position="446"/>
        <end position="468"/>
    </location>
</feature>
<feature type="transmembrane region" description="Helical" evidence="16">
    <location>
        <begin position="206"/>
        <end position="230"/>
    </location>
</feature>